<comment type="caution">
    <text evidence="1">The sequence shown here is derived from an EMBL/GenBank/DDBJ whole genome shotgun (WGS) entry which is preliminary data.</text>
</comment>
<reference evidence="1" key="1">
    <citation type="submission" date="2020-06" db="EMBL/GenBank/DDBJ databases">
        <title>WGS assembly of Ceratodon purpureus strain R40.</title>
        <authorList>
            <person name="Carey S.B."/>
            <person name="Jenkins J."/>
            <person name="Shu S."/>
            <person name="Lovell J.T."/>
            <person name="Sreedasyam A."/>
            <person name="Maumus F."/>
            <person name="Tiley G.P."/>
            <person name="Fernandez-Pozo N."/>
            <person name="Barry K."/>
            <person name="Chen C."/>
            <person name="Wang M."/>
            <person name="Lipzen A."/>
            <person name="Daum C."/>
            <person name="Saski C.A."/>
            <person name="Payton A.C."/>
            <person name="Mcbreen J.C."/>
            <person name="Conrad R.E."/>
            <person name="Kollar L.M."/>
            <person name="Olsson S."/>
            <person name="Huttunen S."/>
            <person name="Landis J.B."/>
            <person name="Wickett N.J."/>
            <person name="Johnson M.G."/>
            <person name="Rensing S.A."/>
            <person name="Grimwood J."/>
            <person name="Schmutz J."/>
            <person name="Mcdaniel S.F."/>
        </authorList>
    </citation>
    <scope>NUCLEOTIDE SEQUENCE</scope>
    <source>
        <strain evidence="1">R40</strain>
    </source>
</reference>
<dbReference type="EMBL" id="CM026429">
    <property type="protein sequence ID" value="KAG0564728.1"/>
    <property type="molecule type" value="Genomic_DNA"/>
</dbReference>
<protein>
    <submittedName>
        <fullName evidence="1">Uncharacterized protein</fullName>
    </submittedName>
</protein>
<evidence type="ECO:0000313" key="1">
    <source>
        <dbReference type="EMBL" id="KAG0564728.1"/>
    </source>
</evidence>
<accession>A0A8T0H3Q1</accession>
<evidence type="ECO:0000313" key="2">
    <source>
        <dbReference type="Proteomes" id="UP000822688"/>
    </source>
</evidence>
<sequence>MNMQLLLHTIETLRANVCTGTWTDGMLGQVQDNESECFVCSYVRRNQITDAISSYIHSSTGGLVQHSLRKVENKA</sequence>
<name>A0A8T0H3Q1_CERPU</name>
<gene>
    <name evidence="1" type="ORF">KC19_8G134600</name>
</gene>
<keyword evidence="2" id="KW-1185">Reference proteome</keyword>
<dbReference type="AlphaFoldDB" id="A0A8T0H3Q1"/>
<organism evidence="1 2">
    <name type="scientific">Ceratodon purpureus</name>
    <name type="common">Fire moss</name>
    <name type="synonym">Dicranum purpureum</name>
    <dbReference type="NCBI Taxonomy" id="3225"/>
    <lineage>
        <taxon>Eukaryota</taxon>
        <taxon>Viridiplantae</taxon>
        <taxon>Streptophyta</taxon>
        <taxon>Embryophyta</taxon>
        <taxon>Bryophyta</taxon>
        <taxon>Bryophytina</taxon>
        <taxon>Bryopsida</taxon>
        <taxon>Dicranidae</taxon>
        <taxon>Pseudoditrichales</taxon>
        <taxon>Ditrichaceae</taxon>
        <taxon>Ceratodon</taxon>
    </lineage>
</organism>
<dbReference type="Proteomes" id="UP000822688">
    <property type="component" value="Chromosome 8"/>
</dbReference>
<proteinExistence type="predicted"/>